<name>A0ABN7K8P4_9BACT</name>
<accession>A0ABN7K8P4</accession>
<sequence length="164" mass="18662">MNEITIAFLISIAVAFALYSQIQKLTQNIDANEANQNNQGSQTQKAKILLTNAEISDDQIAIYKSFCDEIDYQIRELKQKALYDDMLKSDDLKDEFLAELSQASRKLTFIQNMNSKKGISEWEAELFEILNMIEKSVQNALKNADVINDEIRSNLQASFSKLKA</sequence>
<dbReference type="RefSeq" id="WP_229932363.1">
    <property type="nucleotide sequence ID" value="NZ_CAJHOF010000004.1"/>
</dbReference>
<evidence type="ECO:0000313" key="2">
    <source>
        <dbReference type="Proteomes" id="UP000789803"/>
    </source>
</evidence>
<proteinExistence type="predicted"/>
<gene>
    <name evidence="1" type="ORF">LMG7974_00543</name>
</gene>
<reference evidence="1 2" key="1">
    <citation type="submission" date="2020-11" db="EMBL/GenBank/DDBJ databases">
        <authorList>
            <person name="Peeters C."/>
        </authorList>
    </citation>
    <scope>NUCLEOTIDE SEQUENCE [LARGE SCALE GENOMIC DNA]</scope>
    <source>
        <strain evidence="1 2">LMG 7974</strain>
    </source>
</reference>
<organism evidence="1 2">
    <name type="scientific">Campylobacter majalis</name>
    <dbReference type="NCBI Taxonomy" id="2790656"/>
    <lineage>
        <taxon>Bacteria</taxon>
        <taxon>Pseudomonadati</taxon>
        <taxon>Campylobacterota</taxon>
        <taxon>Epsilonproteobacteria</taxon>
        <taxon>Campylobacterales</taxon>
        <taxon>Campylobacteraceae</taxon>
        <taxon>Campylobacter</taxon>
    </lineage>
</organism>
<evidence type="ECO:0008006" key="3">
    <source>
        <dbReference type="Google" id="ProtNLM"/>
    </source>
</evidence>
<comment type="caution">
    <text evidence="1">The sequence shown here is derived from an EMBL/GenBank/DDBJ whole genome shotgun (WGS) entry which is preliminary data.</text>
</comment>
<dbReference type="EMBL" id="CAJHOF010000004">
    <property type="protein sequence ID" value="CAD7287663.1"/>
    <property type="molecule type" value="Genomic_DNA"/>
</dbReference>
<keyword evidence="2" id="KW-1185">Reference proteome</keyword>
<dbReference type="Proteomes" id="UP000789803">
    <property type="component" value="Unassembled WGS sequence"/>
</dbReference>
<evidence type="ECO:0000313" key="1">
    <source>
        <dbReference type="EMBL" id="CAD7287663.1"/>
    </source>
</evidence>
<protein>
    <recommendedName>
        <fullName evidence="3">Periplasmic protein</fullName>
    </recommendedName>
</protein>